<dbReference type="OrthoDB" id="1491846at2"/>
<dbReference type="Proteomes" id="UP000253919">
    <property type="component" value="Unassembled WGS sequence"/>
</dbReference>
<name>A0A369QHV2_9BACT</name>
<protein>
    <recommendedName>
        <fullName evidence="4">Mannosyltransferase</fullName>
    </recommendedName>
</protein>
<feature type="transmembrane region" description="Helical" evidence="1">
    <location>
        <begin position="319"/>
        <end position="339"/>
    </location>
</feature>
<dbReference type="GO" id="GO:0005886">
    <property type="term" value="C:plasma membrane"/>
    <property type="evidence" value="ECO:0007669"/>
    <property type="project" value="UniProtKB-SubCell"/>
</dbReference>
<evidence type="ECO:0000313" key="2">
    <source>
        <dbReference type="EMBL" id="RDC62806.1"/>
    </source>
</evidence>
<dbReference type="RefSeq" id="WP_115372203.1">
    <property type="nucleotide sequence ID" value="NZ_QASA01000001.1"/>
</dbReference>
<feature type="transmembrane region" description="Helical" evidence="1">
    <location>
        <begin position="194"/>
        <end position="219"/>
    </location>
</feature>
<feature type="transmembrane region" description="Helical" evidence="1">
    <location>
        <begin position="30"/>
        <end position="47"/>
    </location>
</feature>
<dbReference type="Pfam" id="PF26314">
    <property type="entry name" value="MptA_B_family"/>
    <property type="match status" value="1"/>
</dbReference>
<feature type="transmembrane region" description="Helical" evidence="1">
    <location>
        <begin position="258"/>
        <end position="278"/>
    </location>
</feature>
<sequence length="362" mass="41418">MARTTSAIFLVLVSVAAYVSLGYVTERTHFSHVLFLFALAFGAYVKFGTNKYFFLKIALLTAFFFRFLFLFSWPTLSDDYFRFIWDGRLLAAGINPFEQLPSYYLKLPEQIPGINPQLYHQLNSPQYYSVYPPVCQFIFAASAWLAPESNWVLVVIMRLTILIAEVGNIRILLKLLQYYNKTAKQVLWYALNPLVIVELTGNLHFEALLLFFLLSSWYFMTQQKLLFAGILFGLAVSVKLVPLLVMPLILAQLGWRKFVVFGSAAGFSFVALFVPFFSPTILLNIGQSINLYFQKFEFNASIYYLFRWLGSLMAGYNPIAILGPSLSLLTAVLISIVAFKGRKNLPEKQPDYWLGAFSLYFF</sequence>
<organism evidence="2 3">
    <name type="scientific">Adhaeribacter pallidiroseus</name>
    <dbReference type="NCBI Taxonomy" id="2072847"/>
    <lineage>
        <taxon>Bacteria</taxon>
        <taxon>Pseudomonadati</taxon>
        <taxon>Bacteroidota</taxon>
        <taxon>Cytophagia</taxon>
        <taxon>Cytophagales</taxon>
        <taxon>Hymenobacteraceae</taxon>
        <taxon>Adhaeribacter</taxon>
    </lineage>
</organism>
<comment type="caution">
    <text evidence="2">The sequence shown here is derived from an EMBL/GenBank/DDBJ whole genome shotgun (WGS) entry which is preliminary data.</text>
</comment>
<keyword evidence="1" id="KW-1133">Transmembrane helix</keyword>
<dbReference type="EMBL" id="QASA01000001">
    <property type="protein sequence ID" value="RDC62806.1"/>
    <property type="molecule type" value="Genomic_DNA"/>
</dbReference>
<reference evidence="2 3" key="1">
    <citation type="submission" date="2018-04" db="EMBL/GenBank/DDBJ databases">
        <title>Adhaeribacter sp. HMF7616 genome sequencing and assembly.</title>
        <authorList>
            <person name="Kang H."/>
            <person name="Kang J."/>
            <person name="Cha I."/>
            <person name="Kim H."/>
            <person name="Joh K."/>
        </authorList>
    </citation>
    <scope>NUCLEOTIDE SEQUENCE [LARGE SCALE GENOMIC DNA]</scope>
    <source>
        <strain evidence="2 3">HMF7616</strain>
    </source>
</reference>
<feature type="transmembrane region" description="Helical" evidence="1">
    <location>
        <begin position="7"/>
        <end position="24"/>
    </location>
</feature>
<feature type="transmembrane region" description="Helical" evidence="1">
    <location>
        <begin position="151"/>
        <end position="173"/>
    </location>
</feature>
<keyword evidence="1" id="KW-0472">Membrane</keyword>
<accession>A0A369QHV2</accession>
<proteinExistence type="predicted"/>
<feature type="transmembrane region" description="Helical" evidence="1">
    <location>
        <begin position="54"/>
        <end position="73"/>
    </location>
</feature>
<evidence type="ECO:0000256" key="1">
    <source>
        <dbReference type="SAM" id="Phobius"/>
    </source>
</evidence>
<keyword evidence="1" id="KW-0812">Transmembrane</keyword>
<dbReference type="GO" id="GO:0016758">
    <property type="term" value="F:hexosyltransferase activity"/>
    <property type="evidence" value="ECO:0007669"/>
    <property type="project" value="InterPro"/>
</dbReference>
<evidence type="ECO:0008006" key="4">
    <source>
        <dbReference type="Google" id="ProtNLM"/>
    </source>
</evidence>
<gene>
    <name evidence="2" type="ORF">AHMF7616_01400</name>
</gene>
<keyword evidence="3" id="KW-1185">Reference proteome</keyword>
<feature type="transmembrane region" description="Helical" evidence="1">
    <location>
        <begin position="225"/>
        <end position="251"/>
    </location>
</feature>
<evidence type="ECO:0000313" key="3">
    <source>
        <dbReference type="Proteomes" id="UP000253919"/>
    </source>
</evidence>
<dbReference type="AlphaFoldDB" id="A0A369QHV2"/>